<dbReference type="Proteomes" id="UP000008549">
    <property type="component" value="Unassembled WGS sequence"/>
</dbReference>
<dbReference type="eggNOG" id="KOG4442">
    <property type="taxonomic scope" value="Eukaryota"/>
</dbReference>
<dbReference type="EMBL" id="HE601351">
    <property type="protein sequence ID" value="CAP30325.2"/>
    <property type="molecule type" value="Genomic_DNA"/>
</dbReference>
<evidence type="ECO:0000313" key="10">
    <source>
        <dbReference type="Proteomes" id="UP000008549"/>
    </source>
</evidence>
<reference evidence="9 10" key="1">
    <citation type="journal article" date="2003" name="PLoS Biol.">
        <title>The genome sequence of Caenorhabditis briggsae: a platform for comparative genomics.</title>
        <authorList>
            <person name="Stein L.D."/>
            <person name="Bao Z."/>
            <person name="Blasiar D."/>
            <person name="Blumenthal T."/>
            <person name="Brent M.R."/>
            <person name="Chen N."/>
            <person name="Chinwalla A."/>
            <person name="Clarke L."/>
            <person name="Clee C."/>
            <person name="Coghlan A."/>
            <person name="Coulson A."/>
            <person name="D'Eustachio P."/>
            <person name="Fitch D.H."/>
            <person name="Fulton L.A."/>
            <person name="Fulton R.E."/>
            <person name="Griffiths-Jones S."/>
            <person name="Harris T.W."/>
            <person name="Hillier L.W."/>
            <person name="Kamath R."/>
            <person name="Kuwabara P.E."/>
            <person name="Mardis E.R."/>
            <person name="Marra M.A."/>
            <person name="Miner T.L."/>
            <person name="Minx P."/>
            <person name="Mullikin J.C."/>
            <person name="Plumb R.W."/>
            <person name="Rogers J."/>
            <person name="Schein J.E."/>
            <person name="Sohrmann M."/>
            <person name="Spieth J."/>
            <person name="Stajich J.E."/>
            <person name="Wei C."/>
            <person name="Willey D."/>
            <person name="Wilson R.K."/>
            <person name="Durbin R."/>
            <person name="Waterston R.H."/>
        </authorList>
    </citation>
    <scope>NUCLEOTIDE SEQUENCE [LARGE SCALE GENOMIC DNA]</scope>
    <source>
        <strain evidence="9 10">AF16</strain>
    </source>
</reference>
<accession>A8XCF8</accession>
<evidence type="ECO:0000256" key="4">
    <source>
        <dbReference type="ARBA" id="ARBA00022603"/>
    </source>
</evidence>
<keyword evidence="3" id="KW-0158">Chromosome</keyword>
<evidence type="ECO:0000256" key="3">
    <source>
        <dbReference type="ARBA" id="ARBA00022454"/>
    </source>
</evidence>
<keyword evidence="5" id="KW-0808">Transferase</keyword>
<dbReference type="PROSITE" id="PS50280">
    <property type="entry name" value="SET"/>
    <property type="match status" value="1"/>
</dbReference>
<comment type="subcellular location">
    <subcellularLocation>
        <location evidence="2">Chromosome</location>
    </subcellularLocation>
    <subcellularLocation>
        <location evidence="1">Nucleus</location>
    </subcellularLocation>
</comment>
<evidence type="ECO:0000256" key="5">
    <source>
        <dbReference type="ARBA" id="ARBA00022679"/>
    </source>
</evidence>
<reference evidence="9 10" key="2">
    <citation type="journal article" date="2011" name="PLoS Genet.">
        <title>Caenorhabditis briggsae recombinant inbred line genotypes reveal inter-strain incompatibility and the evolution of recombination.</title>
        <authorList>
            <person name="Ross J.A."/>
            <person name="Koboldt D.C."/>
            <person name="Staisch J.E."/>
            <person name="Chamberlin H.M."/>
            <person name="Gupta B.P."/>
            <person name="Miller R.D."/>
            <person name="Baird S.E."/>
            <person name="Haag E.S."/>
        </authorList>
    </citation>
    <scope>NUCLEOTIDE SEQUENCE [LARGE SCALE GENOMIC DNA]</scope>
    <source>
        <strain evidence="9 10">AF16</strain>
    </source>
</reference>
<dbReference type="SMART" id="SM00317">
    <property type="entry name" value="SET"/>
    <property type="match status" value="1"/>
</dbReference>
<dbReference type="KEGG" id="cbr:CBG_11115"/>
<dbReference type="GO" id="GO:0000785">
    <property type="term" value="C:chromatin"/>
    <property type="evidence" value="ECO:0000318"/>
    <property type="project" value="GO_Central"/>
</dbReference>
<evidence type="ECO:0000256" key="7">
    <source>
        <dbReference type="ARBA" id="ARBA00023242"/>
    </source>
</evidence>
<dbReference type="GO" id="GO:0032259">
    <property type="term" value="P:methylation"/>
    <property type="evidence" value="ECO:0007669"/>
    <property type="project" value="UniProtKB-KW"/>
</dbReference>
<evidence type="ECO:0000313" key="11">
    <source>
        <dbReference type="WormBase" id="CBG11115"/>
    </source>
</evidence>
<evidence type="ECO:0000256" key="1">
    <source>
        <dbReference type="ARBA" id="ARBA00004123"/>
    </source>
</evidence>
<keyword evidence="4" id="KW-0489">Methyltransferase</keyword>
<dbReference type="GO" id="GO:0006355">
    <property type="term" value="P:regulation of DNA-templated transcription"/>
    <property type="evidence" value="ECO:0000318"/>
    <property type="project" value="GO_Central"/>
</dbReference>
<dbReference type="HOGENOM" id="CLU_1385274_0_0_1"/>
<dbReference type="InterPro" id="IPR001214">
    <property type="entry name" value="SET_dom"/>
</dbReference>
<proteinExistence type="predicted"/>
<evidence type="ECO:0000256" key="2">
    <source>
        <dbReference type="ARBA" id="ARBA00004286"/>
    </source>
</evidence>
<dbReference type="GO" id="GO:0046975">
    <property type="term" value="F:histone H3K36 methyltransferase activity"/>
    <property type="evidence" value="ECO:0000318"/>
    <property type="project" value="GO_Central"/>
</dbReference>
<sequence length="197" mass="21986">MLKGTIIDCLGPERSAAVASRGKWCGCLSGTSHGNHGNHGECSLHSSYKADPAKIVRVKKIPTTTRRTLFLPNPLETKELEKMSSSFLTTEKSSFLFLSFKFEYKENGETHTYPFKTGRRFYIDPTKCGNSARFANHSCEPNMIAKKWMANNRKEGFKAIGFVANKDIRKGAELTINYGKRVRDVSVGRENAKDGLA</sequence>
<feature type="domain" description="SET" evidence="8">
    <location>
        <begin position="78"/>
        <end position="179"/>
    </location>
</feature>
<dbReference type="WormBase" id="CBG11115">
    <property type="protein sequence ID" value="CBP49944"/>
    <property type="gene ID" value="WBGene00032293"/>
</dbReference>
<dbReference type="GeneID" id="8588673"/>
<dbReference type="Pfam" id="PF00856">
    <property type="entry name" value="SET"/>
    <property type="match status" value="1"/>
</dbReference>
<dbReference type="InParanoid" id="A8XCF8"/>
<organism evidence="9 10">
    <name type="scientific">Caenorhabditis briggsae</name>
    <dbReference type="NCBI Taxonomy" id="6238"/>
    <lineage>
        <taxon>Eukaryota</taxon>
        <taxon>Metazoa</taxon>
        <taxon>Ecdysozoa</taxon>
        <taxon>Nematoda</taxon>
        <taxon>Chromadorea</taxon>
        <taxon>Rhabditida</taxon>
        <taxon>Rhabditina</taxon>
        <taxon>Rhabditomorpha</taxon>
        <taxon>Rhabditoidea</taxon>
        <taxon>Rhabditidae</taxon>
        <taxon>Peloderinae</taxon>
        <taxon>Caenorhabditis</taxon>
    </lineage>
</organism>
<evidence type="ECO:0000313" key="9">
    <source>
        <dbReference type="EMBL" id="CAP30325.2"/>
    </source>
</evidence>
<dbReference type="GO" id="GO:0005634">
    <property type="term" value="C:nucleus"/>
    <property type="evidence" value="ECO:0000318"/>
    <property type="project" value="GO_Central"/>
</dbReference>
<dbReference type="InterPro" id="IPR050777">
    <property type="entry name" value="SET2_Histone-Lys_MeTrsfase"/>
</dbReference>
<name>A8XCF8_CAEBR</name>
<dbReference type="RefSeq" id="XP_045094457.1">
    <property type="nucleotide sequence ID" value="XM_045242011.1"/>
</dbReference>
<protein>
    <submittedName>
        <fullName evidence="9">Protein CBG11115</fullName>
    </submittedName>
</protein>
<dbReference type="InterPro" id="IPR046341">
    <property type="entry name" value="SET_dom_sf"/>
</dbReference>
<keyword evidence="6" id="KW-0949">S-adenosyl-L-methionine</keyword>
<dbReference type="Gene3D" id="2.170.270.10">
    <property type="entry name" value="SET domain"/>
    <property type="match status" value="1"/>
</dbReference>
<gene>
    <name evidence="9 11" type="ORF">CBG11115</name>
    <name evidence="9" type="ORF">CBG_11115</name>
</gene>
<dbReference type="AlphaFoldDB" id="A8XCF8"/>
<evidence type="ECO:0000256" key="6">
    <source>
        <dbReference type="ARBA" id="ARBA00022691"/>
    </source>
</evidence>
<dbReference type="STRING" id="6238.A8XCF8"/>
<keyword evidence="7" id="KW-0539">Nucleus</keyword>
<dbReference type="SUPFAM" id="SSF82199">
    <property type="entry name" value="SET domain"/>
    <property type="match status" value="1"/>
</dbReference>
<keyword evidence="10" id="KW-1185">Reference proteome</keyword>
<dbReference type="PANTHER" id="PTHR22884">
    <property type="entry name" value="SET DOMAIN PROTEINS"/>
    <property type="match status" value="1"/>
</dbReference>
<dbReference type="CTD" id="8588673"/>
<evidence type="ECO:0000259" key="8">
    <source>
        <dbReference type="PROSITE" id="PS50280"/>
    </source>
</evidence>